<feature type="domain" description="N-acetyltransferase" evidence="1">
    <location>
        <begin position="17"/>
        <end position="182"/>
    </location>
</feature>
<evidence type="ECO:0000313" key="2">
    <source>
        <dbReference type="EMBL" id="GFZ29715.1"/>
    </source>
</evidence>
<dbReference type="Pfam" id="PF13302">
    <property type="entry name" value="Acetyltransf_3"/>
    <property type="match status" value="1"/>
</dbReference>
<dbReference type="Proteomes" id="UP000663802">
    <property type="component" value="Unassembled WGS sequence"/>
</dbReference>
<dbReference type="PANTHER" id="PTHR43792">
    <property type="entry name" value="GNAT FAMILY, PUTATIVE (AFU_ORTHOLOGUE AFUA_3G00765)-RELATED-RELATED"/>
    <property type="match status" value="1"/>
</dbReference>
<dbReference type="PANTHER" id="PTHR43792:SF1">
    <property type="entry name" value="N-ACETYLTRANSFERASE DOMAIN-CONTAINING PROTEIN"/>
    <property type="match status" value="1"/>
</dbReference>
<dbReference type="RefSeq" id="WP_206867732.1">
    <property type="nucleotide sequence ID" value="NZ_BMBA01000001.1"/>
</dbReference>
<organism evidence="2 3">
    <name type="scientific">Clostridium zeae</name>
    <dbReference type="NCBI Taxonomy" id="2759022"/>
    <lineage>
        <taxon>Bacteria</taxon>
        <taxon>Bacillati</taxon>
        <taxon>Bacillota</taxon>
        <taxon>Clostridia</taxon>
        <taxon>Eubacteriales</taxon>
        <taxon>Clostridiaceae</taxon>
        <taxon>Clostridium</taxon>
    </lineage>
</organism>
<evidence type="ECO:0000259" key="1">
    <source>
        <dbReference type="PROSITE" id="PS51186"/>
    </source>
</evidence>
<reference evidence="2 3" key="1">
    <citation type="journal article" date="2021" name="Int. J. Syst. Evol. Microbiol.">
        <title>Clostridium zeae sp. nov., isolated from corn silage.</title>
        <authorList>
            <person name="Kobayashi H."/>
            <person name="Tanizawa Y."/>
            <person name="Yagura M."/>
            <person name="Sakamoto M."/>
            <person name="Ohkuma M."/>
            <person name="Tohno M."/>
        </authorList>
    </citation>
    <scope>NUCLEOTIDE SEQUENCE [LARGE SCALE GENOMIC DNA]</scope>
    <source>
        <strain evidence="2 3">CSC2</strain>
    </source>
</reference>
<dbReference type="SUPFAM" id="SSF55729">
    <property type="entry name" value="Acyl-CoA N-acyltransferases (Nat)"/>
    <property type="match status" value="1"/>
</dbReference>
<dbReference type="InterPro" id="IPR016181">
    <property type="entry name" value="Acyl_CoA_acyltransferase"/>
</dbReference>
<accession>A0ABQ1E4P0</accession>
<proteinExistence type="predicted"/>
<keyword evidence="3" id="KW-1185">Reference proteome</keyword>
<dbReference type="Gene3D" id="3.40.630.30">
    <property type="match status" value="1"/>
</dbReference>
<name>A0ABQ1E4P0_9CLOT</name>
<comment type="caution">
    <text evidence="2">The sequence shown here is derived from an EMBL/GenBank/DDBJ whole genome shotgun (WGS) entry which is preliminary data.</text>
</comment>
<protein>
    <submittedName>
        <fullName evidence="2">GNAT family acetyltransferase</fullName>
    </submittedName>
</protein>
<evidence type="ECO:0000313" key="3">
    <source>
        <dbReference type="Proteomes" id="UP000663802"/>
    </source>
</evidence>
<dbReference type="PROSITE" id="PS51186">
    <property type="entry name" value="GNAT"/>
    <property type="match status" value="1"/>
</dbReference>
<dbReference type="InterPro" id="IPR000182">
    <property type="entry name" value="GNAT_dom"/>
</dbReference>
<sequence length="182" mass="21449">MFNFIKSNLPIEISEEYKIRLIESKDKENLFEIYSNEKVAKYISRNIHKDMSDTEMFMVTISNRNRKGNNLYLGICENKTDKLIGVVRFLIKDDEETITIGYGLNEEYWGKGIISASIEAIIDIIKYSYNGIRLRATIRTDNYKSIKCIEKLGFQFHSKFIKADNGTEDTRQRERLLYFRNL</sequence>
<dbReference type="EMBL" id="BMBA01000001">
    <property type="protein sequence ID" value="GFZ29715.1"/>
    <property type="molecule type" value="Genomic_DNA"/>
</dbReference>
<gene>
    <name evidence="2" type="ORF">CSC2_02410</name>
</gene>
<dbReference type="InterPro" id="IPR051531">
    <property type="entry name" value="N-acetyltransferase"/>
</dbReference>